<evidence type="ECO:0000313" key="2">
    <source>
        <dbReference type="Proteomes" id="UP000311382"/>
    </source>
</evidence>
<dbReference type="EMBL" id="SOZI01000030">
    <property type="protein sequence ID" value="TNY22129.1"/>
    <property type="molecule type" value="Genomic_DNA"/>
</dbReference>
<gene>
    <name evidence="1" type="ORF">DMC30DRAFT_445522</name>
</gene>
<sequence>MASSLYLCSLADFAAAQKHLAAMLRQEHNEAHTSGAVGSEGRYPHLGYGLAGLGAVVAWAHELGVGHRGDTSRTAQLLHWILVPTDHVKALVAPIIGPTDAHDDDESLLEVVKADIDSLPDRHFSQGWLTWDRTKFRPNDRETFMVQLDASGLVRSALPPHRHSVFVACTRDDHAGQLVPTAPHLLLHGVLAIKHLHEHHAHTAAAFELLALVLLAQLCALPRPAALGDSQAEWREVARHFDREALDNLRAFVELTLDPAGELATRSAATWYHHEGAPFETEWPALRNDLHTAINWIRHRFSEWLPSQGGPAVASHSLGDAAQSRYFPQDRRLASSSRF</sequence>
<name>A0A5C5G0Z1_9BASI</name>
<comment type="caution">
    <text evidence="1">The sequence shown here is derived from an EMBL/GenBank/DDBJ whole genome shotgun (WGS) entry which is preliminary data.</text>
</comment>
<dbReference type="Proteomes" id="UP000311382">
    <property type="component" value="Unassembled WGS sequence"/>
</dbReference>
<accession>A0A5C5G0Z1</accession>
<protein>
    <submittedName>
        <fullName evidence="1">Uncharacterized protein</fullName>
    </submittedName>
</protein>
<dbReference type="AlphaFoldDB" id="A0A5C5G0Z1"/>
<keyword evidence="2" id="KW-1185">Reference proteome</keyword>
<evidence type="ECO:0000313" key="1">
    <source>
        <dbReference type="EMBL" id="TNY22129.1"/>
    </source>
</evidence>
<proteinExistence type="predicted"/>
<organism evidence="1 2">
    <name type="scientific">Rhodotorula diobovata</name>
    <dbReference type="NCBI Taxonomy" id="5288"/>
    <lineage>
        <taxon>Eukaryota</taxon>
        <taxon>Fungi</taxon>
        <taxon>Dikarya</taxon>
        <taxon>Basidiomycota</taxon>
        <taxon>Pucciniomycotina</taxon>
        <taxon>Microbotryomycetes</taxon>
        <taxon>Sporidiobolales</taxon>
        <taxon>Sporidiobolaceae</taxon>
        <taxon>Rhodotorula</taxon>
    </lineage>
</organism>
<reference evidence="1 2" key="1">
    <citation type="submission" date="2019-03" db="EMBL/GenBank/DDBJ databases">
        <title>Rhodosporidium diobovatum UCD-FST 08-225 genome sequencing, assembly, and annotation.</title>
        <authorList>
            <person name="Fakankun I.U."/>
            <person name="Fristensky B."/>
            <person name="Levin D.B."/>
        </authorList>
    </citation>
    <scope>NUCLEOTIDE SEQUENCE [LARGE SCALE GENOMIC DNA]</scope>
    <source>
        <strain evidence="1 2">UCD-FST 08-225</strain>
    </source>
</reference>